<proteinExistence type="predicted"/>
<dbReference type="Proteomes" id="UP000799536">
    <property type="component" value="Unassembled WGS sequence"/>
</dbReference>
<comment type="caution">
    <text evidence="1">The sequence shown here is derived from an EMBL/GenBank/DDBJ whole genome shotgun (WGS) entry which is preliminary data.</text>
</comment>
<keyword evidence="3" id="KW-1185">Reference proteome</keyword>
<evidence type="ECO:0000313" key="2">
    <source>
        <dbReference type="EMBL" id="KAF2199830.1"/>
    </source>
</evidence>
<evidence type="ECO:0000313" key="1">
    <source>
        <dbReference type="EMBL" id="KAF2197256.1"/>
    </source>
</evidence>
<sequence>MKGRRGLAVAPRILLVALPALFARWSTALCATSAWFNWLRVEPQQILDLPMG</sequence>
<evidence type="ECO:0000313" key="3">
    <source>
        <dbReference type="Proteomes" id="UP000799536"/>
    </source>
</evidence>
<protein>
    <submittedName>
        <fullName evidence="1">Uncharacterized protein</fullName>
    </submittedName>
</protein>
<dbReference type="EMBL" id="ML994053">
    <property type="protein sequence ID" value="KAF2199830.1"/>
    <property type="molecule type" value="Genomic_DNA"/>
</dbReference>
<dbReference type="AlphaFoldDB" id="A0A9P4MNL9"/>
<gene>
    <name evidence="2" type="ORF">GQ43DRAFT_100801</name>
    <name evidence="1" type="ORF">GQ43DRAFT_215840</name>
</gene>
<reference evidence="1" key="1">
    <citation type="journal article" date="2020" name="Stud. Mycol.">
        <title>101 Dothideomycetes genomes: a test case for predicting lifestyles and emergence of pathogens.</title>
        <authorList>
            <person name="Haridas S."/>
            <person name="Albert R."/>
            <person name="Binder M."/>
            <person name="Bloem J."/>
            <person name="Labutti K."/>
            <person name="Salamov A."/>
            <person name="Andreopoulos B."/>
            <person name="Baker S."/>
            <person name="Barry K."/>
            <person name="Bills G."/>
            <person name="Bluhm B."/>
            <person name="Cannon C."/>
            <person name="Castanera R."/>
            <person name="Culley D."/>
            <person name="Daum C."/>
            <person name="Ezra D."/>
            <person name="Gonzalez J."/>
            <person name="Henrissat B."/>
            <person name="Kuo A."/>
            <person name="Liang C."/>
            <person name="Lipzen A."/>
            <person name="Lutzoni F."/>
            <person name="Magnuson J."/>
            <person name="Mondo S."/>
            <person name="Nolan M."/>
            <person name="Ohm R."/>
            <person name="Pangilinan J."/>
            <person name="Park H.-J."/>
            <person name="Ramirez L."/>
            <person name="Alfaro M."/>
            <person name="Sun H."/>
            <person name="Tritt A."/>
            <person name="Yoshinaga Y."/>
            <person name="Zwiers L.-H."/>
            <person name="Turgeon B."/>
            <person name="Goodwin S."/>
            <person name="Spatafora J."/>
            <person name="Crous P."/>
            <person name="Grigoriev I."/>
        </authorList>
    </citation>
    <scope>NUCLEOTIDE SEQUENCE</scope>
    <source>
        <strain evidence="1">ATCC 74209</strain>
    </source>
</reference>
<name>A0A9P4MNL9_9PLEO</name>
<organism evidence="1 3">
    <name type="scientific">Delitschia confertaspora ATCC 74209</name>
    <dbReference type="NCBI Taxonomy" id="1513339"/>
    <lineage>
        <taxon>Eukaryota</taxon>
        <taxon>Fungi</taxon>
        <taxon>Dikarya</taxon>
        <taxon>Ascomycota</taxon>
        <taxon>Pezizomycotina</taxon>
        <taxon>Dothideomycetes</taxon>
        <taxon>Pleosporomycetidae</taxon>
        <taxon>Pleosporales</taxon>
        <taxon>Delitschiaceae</taxon>
        <taxon>Delitschia</taxon>
    </lineage>
</organism>
<accession>A0A9P4MNL9</accession>
<dbReference type="EMBL" id="ML994257">
    <property type="protein sequence ID" value="KAF2197256.1"/>
    <property type="molecule type" value="Genomic_DNA"/>
</dbReference>